<evidence type="ECO:0000313" key="2">
    <source>
        <dbReference type="EMBL" id="BBG97078.1"/>
    </source>
</evidence>
<dbReference type="EMBL" id="AP019298">
    <property type="protein sequence ID" value="BBG97078.1"/>
    <property type="molecule type" value="Genomic_DNA"/>
</dbReference>
<gene>
    <name evidence="2" type="ORF">Prudu_006091</name>
</gene>
<sequence length="59" mass="6586">MHAPGVQLTHRRDLRRVQLARTSCRRRTKETTRAIISASAPPPKCRISLGDSAKFSAEV</sequence>
<organism evidence="2">
    <name type="scientific">Prunus dulcis</name>
    <name type="common">Almond</name>
    <name type="synonym">Amygdalus dulcis</name>
    <dbReference type="NCBI Taxonomy" id="3755"/>
    <lineage>
        <taxon>Eukaryota</taxon>
        <taxon>Viridiplantae</taxon>
        <taxon>Streptophyta</taxon>
        <taxon>Embryophyta</taxon>
        <taxon>Tracheophyta</taxon>
        <taxon>Spermatophyta</taxon>
        <taxon>Magnoliopsida</taxon>
        <taxon>eudicotyledons</taxon>
        <taxon>Gunneridae</taxon>
        <taxon>Pentapetalae</taxon>
        <taxon>rosids</taxon>
        <taxon>fabids</taxon>
        <taxon>Rosales</taxon>
        <taxon>Rosaceae</taxon>
        <taxon>Amygdaloideae</taxon>
        <taxon>Amygdaleae</taxon>
        <taxon>Prunus</taxon>
    </lineage>
</organism>
<accession>A0A4Y1QZ20</accession>
<reference evidence="2" key="1">
    <citation type="journal article" date="2019" name="Science">
        <title>Mutation of a bHLH transcription factor allowed almond domestication.</title>
        <authorList>
            <person name="Sanchez-Perez R."/>
            <person name="Pavan S."/>
            <person name="Mazzeo R."/>
            <person name="Moldovan C."/>
            <person name="Aiese Cigliano R."/>
            <person name="Del Cueto J."/>
            <person name="Ricciardi F."/>
            <person name="Lotti C."/>
            <person name="Ricciardi L."/>
            <person name="Dicenta F."/>
            <person name="Lopez-Marques R.L."/>
            <person name="Lindberg Moller B."/>
        </authorList>
    </citation>
    <scope>NUCLEOTIDE SEQUENCE</scope>
</reference>
<proteinExistence type="predicted"/>
<feature type="region of interest" description="Disordered" evidence="1">
    <location>
        <begin position="24"/>
        <end position="59"/>
    </location>
</feature>
<name>A0A4Y1QZ20_PRUDU</name>
<protein>
    <submittedName>
        <fullName evidence="2">Uncharacterized protein</fullName>
    </submittedName>
</protein>
<evidence type="ECO:0000256" key="1">
    <source>
        <dbReference type="SAM" id="MobiDB-lite"/>
    </source>
</evidence>
<dbReference type="AlphaFoldDB" id="A0A4Y1QZ20"/>